<comment type="similarity">
    <text evidence="6">Belongs to the TRAPP small subunits family. TRAPPC4 subfamily.</text>
</comment>
<dbReference type="GO" id="GO:0006888">
    <property type="term" value="P:endoplasmic reticulum to Golgi vesicle-mediated transport"/>
    <property type="evidence" value="ECO:0007669"/>
    <property type="project" value="UniProtKB-UniRule"/>
</dbReference>
<reference evidence="10" key="4">
    <citation type="journal article" date="2008" name="Nucleic Acids Res.">
        <title>The rice annotation project database (RAP-DB): 2008 update.</title>
        <authorList>
            <consortium name="The rice annotation project (RAP)"/>
        </authorList>
    </citation>
    <scope>GENOME REANNOTATION</scope>
    <source>
        <strain evidence="10">cv. Nipponbare</strain>
    </source>
</reference>
<dbReference type="InterPro" id="IPR011012">
    <property type="entry name" value="Longin-like_dom_sf"/>
</dbReference>
<reference evidence="8" key="1">
    <citation type="submission" date="2002-02" db="EMBL/GenBank/DDBJ databases">
        <title>Oryza sativa nipponbare(GA3) genomic DNA, chromosome 6, PAC clone:P0710H01.</title>
        <authorList>
            <person name="Sasaki T."/>
            <person name="Matsumoto T."/>
            <person name="Yamamoto K."/>
        </authorList>
    </citation>
    <scope>NUCLEOTIDE SEQUENCE</scope>
</reference>
<evidence type="ECO:0000256" key="7">
    <source>
        <dbReference type="RuleBase" id="RU366065"/>
    </source>
</evidence>
<dbReference type="PANTHER" id="PTHR23249">
    <property type="entry name" value="TRAFFICKING PROTEIN PARTICLE COMPLEX SUBUNIT"/>
    <property type="match status" value="1"/>
</dbReference>
<keyword evidence="3 7" id="KW-0256">Endoplasmic reticulum</keyword>
<evidence type="ECO:0000256" key="1">
    <source>
        <dbReference type="ARBA" id="ARBA00004555"/>
    </source>
</evidence>
<sequence length="88" mass="9634">MASAAIYSLFIINKSGGLIYYKDYGSAGRTDTNDSLRLASLWHSMHAISQQLSPTHGCEGIDLLQAHNFDLHCFQSLTVSSHFSAARS</sequence>
<evidence type="ECO:0000256" key="2">
    <source>
        <dbReference type="ARBA" id="ARBA00022448"/>
    </source>
</evidence>
<evidence type="ECO:0000313" key="10">
    <source>
        <dbReference type="Proteomes" id="UP000000763"/>
    </source>
</evidence>
<dbReference type="SMART" id="SM01399">
    <property type="entry name" value="Sybindin"/>
    <property type="match status" value="1"/>
</dbReference>
<keyword evidence="2 7" id="KW-0813">Transport</keyword>
<evidence type="ECO:0000256" key="4">
    <source>
        <dbReference type="ARBA" id="ARBA00022892"/>
    </source>
</evidence>
<keyword evidence="4 7" id="KW-0931">ER-Golgi transport</keyword>
<dbReference type="GO" id="GO:0030008">
    <property type="term" value="C:TRAPP complex"/>
    <property type="evidence" value="ECO:0007669"/>
    <property type="project" value="UniProtKB-UniRule"/>
</dbReference>
<evidence type="ECO:0000256" key="3">
    <source>
        <dbReference type="ARBA" id="ARBA00022824"/>
    </source>
</evidence>
<dbReference type="InterPro" id="IPR007233">
    <property type="entry name" value="TRAPPC"/>
</dbReference>
<proteinExistence type="inferred from homology"/>
<dbReference type="PANTHER" id="PTHR23249:SF15">
    <property type="entry name" value="TRAFFICKING PROTEIN PARTICLE COMPLEX SUBUNIT 4"/>
    <property type="match status" value="1"/>
</dbReference>
<dbReference type="AlphaFoldDB" id="Q5VMK0"/>
<dbReference type="GO" id="GO:0005783">
    <property type="term" value="C:endoplasmic reticulum"/>
    <property type="evidence" value="ECO:0007669"/>
    <property type="project" value="UniProtKB-SubCell"/>
</dbReference>
<evidence type="ECO:0000313" key="8">
    <source>
        <dbReference type="EMBL" id="BAD69061.1"/>
    </source>
</evidence>
<dbReference type="SUPFAM" id="SSF64356">
    <property type="entry name" value="SNARE-like"/>
    <property type="match status" value="1"/>
</dbReference>
<dbReference type="Pfam" id="PF04099">
    <property type="entry name" value="Sybindin"/>
    <property type="match status" value="1"/>
</dbReference>
<organism evidence="9 10">
    <name type="scientific">Oryza sativa subsp. japonica</name>
    <name type="common">Rice</name>
    <dbReference type="NCBI Taxonomy" id="39947"/>
    <lineage>
        <taxon>Eukaryota</taxon>
        <taxon>Viridiplantae</taxon>
        <taxon>Streptophyta</taxon>
        <taxon>Embryophyta</taxon>
        <taxon>Tracheophyta</taxon>
        <taxon>Spermatophyta</taxon>
        <taxon>Magnoliopsida</taxon>
        <taxon>Liliopsida</taxon>
        <taxon>Poales</taxon>
        <taxon>Poaceae</taxon>
        <taxon>BOP clade</taxon>
        <taxon>Oryzoideae</taxon>
        <taxon>Oryzeae</taxon>
        <taxon>Oryzinae</taxon>
        <taxon>Oryza</taxon>
        <taxon>Oryza sativa</taxon>
    </lineage>
</organism>
<dbReference type="EMBL" id="AP006554">
    <property type="protein sequence ID" value="BAD69325.1"/>
    <property type="molecule type" value="Genomic_DNA"/>
</dbReference>
<gene>
    <name evidence="9" type="ORF">P0529C07.19</name>
    <name evidence="8" type="ORF">P0710H01.31</name>
</gene>
<accession>Q5VMK0</accession>
<dbReference type="Gene3D" id="3.30.450.70">
    <property type="match status" value="1"/>
</dbReference>
<evidence type="ECO:0000256" key="5">
    <source>
        <dbReference type="ARBA" id="ARBA00023034"/>
    </source>
</evidence>
<dbReference type="GO" id="GO:0005794">
    <property type="term" value="C:Golgi apparatus"/>
    <property type="evidence" value="ECO:0007669"/>
    <property type="project" value="UniProtKB-SubCell"/>
</dbReference>
<comment type="subcellular location">
    <subcellularLocation>
        <location evidence="7">Endoplasmic reticulum</location>
    </subcellularLocation>
    <subcellularLocation>
        <location evidence="7">Golgi apparatus</location>
        <location evidence="7">cis-Golgi network</location>
    </subcellularLocation>
    <subcellularLocation>
        <location evidence="1">Golgi apparatus</location>
    </subcellularLocation>
</comment>
<evidence type="ECO:0000256" key="6">
    <source>
        <dbReference type="ARBA" id="ARBA00038179"/>
    </source>
</evidence>
<evidence type="ECO:0000313" key="9">
    <source>
        <dbReference type="EMBL" id="BAD69325.1"/>
    </source>
</evidence>
<reference evidence="10" key="3">
    <citation type="journal article" date="2005" name="Nature">
        <title>The map-based sequence of the rice genome.</title>
        <authorList>
            <consortium name="International rice genome sequencing project (IRGSP)"/>
            <person name="Matsumoto T."/>
            <person name="Wu J."/>
            <person name="Kanamori H."/>
            <person name="Katayose Y."/>
            <person name="Fujisawa M."/>
            <person name="Namiki N."/>
            <person name="Mizuno H."/>
            <person name="Yamamoto K."/>
            <person name="Antonio B.A."/>
            <person name="Baba T."/>
            <person name="Sakata K."/>
            <person name="Nagamura Y."/>
            <person name="Aoki H."/>
            <person name="Arikawa K."/>
            <person name="Arita K."/>
            <person name="Bito T."/>
            <person name="Chiden Y."/>
            <person name="Fujitsuka N."/>
            <person name="Fukunaka R."/>
            <person name="Hamada M."/>
            <person name="Harada C."/>
            <person name="Hayashi A."/>
            <person name="Hijishita S."/>
            <person name="Honda M."/>
            <person name="Hosokawa S."/>
            <person name="Ichikawa Y."/>
            <person name="Idonuma A."/>
            <person name="Iijima M."/>
            <person name="Ikeda M."/>
            <person name="Ikeno M."/>
            <person name="Ito K."/>
            <person name="Ito S."/>
            <person name="Ito T."/>
            <person name="Ito Y."/>
            <person name="Ito Y."/>
            <person name="Iwabuchi A."/>
            <person name="Kamiya K."/>
            <person name="Karasawa W."/>
            <person name="Kurita K."/>
            <person name="Katagiri S."/>
            <person name="Kikuta A."/>
            <person name="Kobayashi H."/>
            <person name="Kobayashi N."/>
            <person name="Machita K."/>
            <person name="Maehara T."/>
            <person name="Masukawa M."/>
            <person name="Mizubayashi T."/>
            <person name="Mukai Y."/>
            <person name="Nagasaki H."/>
            <person name="Nagata Y."/>
            <person name="Naito S."/>
            <person name="Nakashima M."/>
            <person name="Nakama Y."/>
            <person name="Nakamichi Y."/>
            <person name="Nakamura M."/>
            <person name="Meguro A."/>
            <person name="Negishi M."/>
            <person name="Ohta I."/>
            <person name="Ohta T."/>
            <person name="Okamoto M."/>
            <person name="Ono N."/>
            <person name="Saji S."/>
            <person name="Sakaguchi M."/>
            <person name="Sakai K."/>
            <person name="Shibata M."/>
            <person name="Shimokawa T."/>
            <person name="Song J."/>
            <person name="Takazaki Y."/>
            <person name="Terasawa K."/>
            <person name="Tsugane M."/>
            <person name="Tsuji K."/>
            <person name="Ueda S."/>
            <person name="Waki K."/>
            <person name="Yamagata H."/>
            <person name="Yamamoto M."/>
            <person name="Yamamoto S."/>
            <person name="Yamane H."/>
            <person name="Yoshiki S."/>
            <person name="Yoshihara R."/>
            <person name="Yukawa K."/>
            <person name="Zhong H."/>
            <person name="Yano M."/>
            <person name="Yuan Q."/>
            <person name="Ouyang S."/>
            <person name="Liu J."/>
            <person name="Jones K.M."/>
            <person name="Gansberger K."/>
            <person name="Moffat K."/>
            <person name="Hill J."/>
            <person name="Bera J."/>
            <person name="Fadrosh D."/>
            <person name="Jin S."/>
            <person name="Johri S."/>
            <person name="Kim M."/>
            <person name="Overton L."/>
            <person name="Reardon M."/>
            <person name="Tsitrin T."/>
            <person name="Vuong H."/>
            <person name="Weaver B."/>
            <person name="Ciecko A."/>
            <person name="Tallon L."/>
            <person name="Jackson J."/>
            <person name="Pai G."/>
            <person name="Aken S.V."/>
            <person name="Utterback T."/>
            <person name="Reidmuller S."/>
            <person name="Feldblyum T."/>
            <person name="Hsiao J."/>
            <person name="Zismann V."/>
            <person name="Iobst S."/>
            <person name="de Vazeille A.R."/>
            <person name="Buell C.R."/>
            <person name="Ying K."/>
            <person name="Li Y."/>
            <person name="Lu T."/>
            <person name="Huang Y."/>
            <person name="Zhao Q."/>
            <person name="Feng Q."/>
            <person name="Zhang L."/>
            <person name="Zhu J."/>
            <person name="Weng Q."/>
            <person name="Mu J."/>
            <person name="Lu Y."/>
            <person name="Fan D."/>
            <person name="Liu Y."/>
            <person name="Guan J."/>
            <person name="Zhang Y."/>
            <person name="Yu S."/>
            <person name="Liu X."/>
            <person name="Zhang Y."/>
            <person name="Hong G."/>
            <person name="Han B."/>
            <person name="Choisne N."/>
            <person name="Demange N."/>
            <person name="Orjeda G."/>
            <person name="Samain S."/>
            <person name="Cattolico L."/>
            <person name="Pelletier E."/>
            <person name="Couloux A."/>
            <person name="Segurens B."/>
            <person name="Wincker P."/>
            <person name="D'Hont A."/>
            <person name="Scarpelli C."/>
            <person name="Weissenbach J."/>
            <person name="Salanoubat M."/>
            <person name="Quetier F."/>
            <person name="Yu Y."/>
            <person name="Kim H.R."/>
            <person name="Rambo T."/>
            <person name="Currie J."/>
            <person name="Collura K."/>
            <person name="Luo M."/>
            <person name="Yang T."/>
            <person name="Ammiraju J.S.S."/>
            <person name="Engler F."/>
            <person name="Soderlund C."/>
            <person name="Wing R.A."/>
            <person name="Palmer L.E."/>
            <person name="de la Bastide M."/>
            <person name="Spiegel L."/>
            <person name="Nascimento L."/>
            <person name="Zutavern T."/>
            <person name="O'Shaughnessy A."/>
            <person name="Dike S."/>
            <person name="Dedhia N."/>
            <person name="Preston R."/>
            <person name="Balija V."/>
            <person name="McCombie W.R."/>
            <person name="Chow T."/>
            <person name="Chen H."/>
            <person name="Chung M."/>
            <person name="Chen C."/>
            <person name="Shaw J."/>
            <person name="Wu H."/>
            <person name="Hsiao K."/>
            <person name="Chao Y."/>
            <person name="Chu M."/>
            <person name="Cheng C."/>
            <person name="Hour A."/>
            <person name="Lee P."/>
            <person name="Lin S."/>
            <person name="Lin Y."/>
            <person name="Liou J."/>
            <person name="Liu S."/>
            <person name="Hsing Y."/>
            <person name="Raghuvanshi S."/>
            <person name="Mohanty A."/>
            <person name="Bharti A.K."/>
            <person name="Gaur A."/>
            <person name="Gupta V."/>
            <person name="Kumar D."/>
            <person name="Ravi V."/>
            <person name="Vij S."/>
            <person name="Kapur A."/>
            <person name="Khurana P."/>
            <person name="Khurana P."/>
            <person name="Khurana J.P."/>
            <person name="Tyagi A.K."/>
            <person name="Gaikwad K."/>
            <person name="Singh A."/>
            <person name="Dalal V."/>
            <person name="Srivastava S."/>
            <person name="Dixit A."/>
            <person name="Pal A.K."/>
            <person name="Ghazi I.A."/>
            <person name="Yadav M."/>
            <person name="Pandit A."/>
            <person name="Bhargava A."/>
            <person name="Sureshbabu K."/>
            <person name="Batra K."/>
            <person name="Sharma T.R."/>
            <person name="Mohapatra T."/>
            <person name="Singh N.K."/>
            <person name="Messing J."/>
            <person name="Nelson A.B."/>
            <person name="Fuks G."/>
            <person name="Kavchok S."/>
            <person name="Keizer G."/>
            <person name="Linton E."/>
            <person name="Llaca V."/>
            <person name="Song R."/>
            <person name="Tanyolac B."/>
            <person name="Young S."/>
            <person name="Ho-Il K."/>
            <person name="Hahn J.H."/>
            <person name="Sangsakoo G."/>
            <person name="Vanavichit A."/>
            <person name="de Mattos Luiz.A.T."/>
            <person name="Zimmer P.D."/>
            <person name="Malone G."/>
            <person name="Dellagostin O."/>
            <person name="de Oliveira A.C."/>
            <person name="Bevan M."/>
            <person name="Bancroft I."/>
            <person name="Minx P."/>
            <person name="Cordum H."/>
            <person name="Wilson R."/>
            <person name="Cheng Z."/>
            <person name="Jin W."/>
            <person name="Jiang J."/>
            <person name="Leong S.A."/>
            <person name="Iwama H."/>
            <person name="Gojobori T."/>
            <person name="Itoh T."/>
            <person name="Niimura Y."/>
            <person name="Fujii Y."/>
            <person name="Habara T."/>
            <person name="Sakai H."/>
            <person name="Sato Y."/>
            <person name="Wilson G."/>
            <person name="Kumar K."/>
            <person name="McCouch S."/>
            <person name="Juretic N."/>
            <person name="Hoen D."/>
            <person name="Wright S."/>
            <person name="Bruskiewich R."/>
            <person name="Bureau T."/>
            <person name="Miyao A."/>
            <person name="Hirochika H."/>
            <person name="Nishikawa T."/>
            <person name="Kadowaki K."/>
            <person name="Sugiura M."/>
            <person name="Burr B."/>
            <person name="Sasaki T."/>
        </authorList>
    </citation>
    <scope>NUCLEOTIDE SEQUENCE [LARGE SCALE GENOMIC DNA]</scope>
    <source>
        <strain evidence="10">cv. Nipponbare</strain>
    </source>
</reference>
<dbReference type="EMBL" id="AP004806">
    <property type="protein sequence ID" value="BAD69061.1"/>
    <property type="molecule type" value="Genomic_DNA"/>
</dbReference>
<name>Q5VMK0_ORYSJ</name>
<keyword evidence="5 7" id="KW-0333">Golgi apparatus</keyword>
<protein>
    <recommendedName>
        <fullName evidence="7">Trafficking protein particle complex subunit</fullName>
    </recommendedName>
</protein>
<reference evidence="9" key="2">
    <citation type="submission" date="2003-07" db="EMBL/GenBank/DDBJ databases">
        <title>Oryza sativa nipponbare(GA3) genomic DNA, chromosome 6, PAC clone:P0529C07.</title>
        <authorList>
            <person name="Sasaki T."/>
            <person name="Matsumoto T."/>
            <person name="Katayose Y."/>
        </authorList>
    </citation>
    <scope>NUCLEOTIDE SEQUENCE</scope>
</reference>
<dbReference type="Proteomes" id="UP000000763">
    <property type="component" value="Chromosome 6"/>
</dbReference>
<comment type="subunit">
    <text evidence="7">Part of the multisubunit transport protein particle (TRAPP) complex.</text>
</comment>